<keyword evidence="2" id="KW-1185">Reference proteome</keyword>
<proteinExistence type="predicted"/>
<sequence>MALQFLSLAVFTMLWASSQHRYLLQLVLQAFQEKQMCLIVVMCHHNIIAVLD</sequence>
<organism evidence="1 2">
    <name type="scientific">Salipaludibacillus agaradhaerens</name>
    <name type="common">Bacillus agaradhaerens</name>
    <dbReference type="NCBI Taxonomy" id="76935"/>
    <lineage>
        <taxon>Bacteria</taxon>
        <taxon>Bacillati</taxon>
        <taxon>Bacillota</taxon>
        <taxon>Bacilli</taxon>
        <taxon>Bacillales</taxon>
        <taxon>Bacillaceae</taxon>
    </lineage>
</organism>
<evidence type="ECO:0000313" key="1">
    <source>
        <dbReference type="EMBL" id="MCR6097452.1"/>
    </source>
</evidence>
<dbReference type="EMBL" id="JABXYM010000001">
    <property type="protein sequence ID" value="MCR6097452.1"/>
    <property type="molecule type" value="Genomic_DNA"/>
</dbReference>
<dbReference type="RefSeq" id="WP_257840054.1">
    <property type="nucleotide sequence ID" value="NZ_JABXYQ010000001.1"/>
</dbReference>
<dbReference type="AlphaFoldDB" id="A0A9Q4B3R3"/>
<accession>A0A9Q4B3R3</accession>
<name>A0A9Q4B3R3_SALAG</name>
<dbReference type="Proteomes" id="UP001057753">
    <property type="component" value="Unassembled WGS sequence"/>
</dbReference>
<gene>
    <name evidence="1" type="ORF">HXA33_12940</name>
</gene>
<reference evidence="1" key="1">
    <citation type="submission" date="2020-06" db="EMBL/GenBank/DDBJ databases">
        <title>Insight into the genomes of haloalkaliphilic bacilli from Kenyan soda lakes.</title>
        <authorList>
            <person name="Mwirichia R."/>
            <person name="Villamizar G.C."/>
            <person name="Poehlein A."/>
            <person name="Mugweru J."/>
            <person name="Kipnyargis A."/>
            <person name="Kiplimo D."/>
            <person name="Orwa P."/>
            <person name="Daniel R."/>
        </authorList>
    </citation>
    <scope>NUCLEOTIDE SEQUENCE</scope>
    <source>
        <strain evidence="1">B1096_S55</strain>
    </source>
</reference>
<evidence type="ECO:0000313" key="2">
    <source>
        <dbReference type="Proteomes" id="UP001057753"/>
    </source>
</evidence>
<comment type="caution">
    <text evidence="1">The sequence shown here is derived from an EMBL/GenBank/DDBJ whole genome shotgun (WGS) entry which is preliminary data.</text>
</comment>
<protein>
    <submittedName>
        <fullName evidence="1">Uncharacterized protein</fullName>
    </submittedName>
</protein>